<dbReference type="PANTHER" id="PTHR11920:SF335">
    <property type="entry name" value="GUANYLATE CYCLASE"/>
    <property type="match status" value="1"/>
</dbReference>
<dbReference type="Pfam" id="PF00211">
    <property type="entry name" value="Guanylate_cyc"/>
    <property type="match status" value="1"/>
</dbReference>
<feature type="domain" description="Guanylate cyclase" evidence="8">
    <location>
        <begin position="227"/>
        <end position="369"/>
    </location>
</feature>
<accession>A0A150GTR3</accession>
<dbReference type="PROSITE" id="PS50125">
    <property type="entry name" value="GUANYLATE_CYCLASE_2"/>
    <property type="match status" value="1"/>
</dbReference>
<dbReference type="PROSITE" id="PS50839">
    <property type="entry name" value="CHASE"/>
    <property type="match status" value="1"/>
</dbReference>
<dbReference type="GO" id="GO:0005886">
    <property type="term" value="C:plasma membrane"/>
    <property type="evidence" value="ECO:0007669"/>
    <property type="project" value="TreeGrafter"/>
</dbReference>
<dbReference type="GO" id="GO:0001653">
    <property type="term" value="F:peptide receptor activity"/>
    <property type="evidence" value="ECO:0007669"/>
    <property type="project" value="TreeGrafter"/>
</dbReference>
<dbReference type="GO" id="GO:0007168">
    <property type="term" value="P:receptor guanylyl cyclase signaling pathway"/>
    <property type="evidence" value="ECO:0007669"/>
    <property type="project" value="TreeGrafter"/>
</dbReference>
<evidence type="ECO:0000256" key="1">
    <source>
        <dbReference type="ARBA" id="ARBA00004370"/>
    </source>
</evidence>
<dbReference type="OrthoDB" id="60033at2759"/>
<dbReference type="CDD" id="cd07302">
    <property type="entry name" value="CHD"/>
    <property type="match status" value="1"/>
</dbReference>
<dbReference type="GO" id="GO:0004383">
    <property type="term" value="F:guanylate cyclase activity"/>
    <property type="evidence" value="ECO:0007669"/>
    <property type="project" value="TreeGrafter"/>
</dbReference>
<keyword evidence="4" id="KW-1133">Transmembrane helix</keyword>
<evidence type="ECO:0000259" key="9">
    <source>
        <dbReference type="PROSITE" id="PS50839"/>
    </source>
</evidence>
<evidence type="ECO:0008006" key="12">
    <source>
        <dbReference type="Google" id="ProtNLM"/>
    </source>
</evidence>
<evidence type="ECO:0000259" key="8">
    <source>
        <dbReference type="PROSITE" id="PS50125"/>
    </source>
</evidence>
<dbReference type="EMBL" id="LSYV01000008">
    <property type="protein sequence ID" value="KXZ53266.1"/>
    <property type="molecule type" value="Genomic_DNA"/>
</dbReference>
<sequence length="426" mass="47167">MQSPLCSDLNRTFNHLSSTILQWDEKQLVYQVQLLPAAVLDYVYPPVSGELARLLIGRDMLQVPQYRNDTLYQIRQQDKRLLMGPYRLLEGFEGMFATYPIFLPAPDPLYDWGCGRQPYDCPPGVCWLPTEGKKLWGLATSVLSLDNMQADFRFRALTDQGYHYRLRQVADNVNEAATIAASDPPPHVPVSSTINKFNLVWVLEVAPAGGWEPKWRDPCIAAVVVGSVVVSALVAWLLMTREKHHTLLSAMLPKKVISQLQRGEVTVVEEFLEPVTILFTVETIGDAFMCVAGCPTREDPISAAVRMAGMAQDMIAMVDKFTTRVGTEDMRVKIRIGLHSGPVVAGVIGQRMPRYCLFGDTVNTASRMEANSQPMCIHISAATASLLRMAGAAVMLPSLVPPLTLFGRGRVMIKGCPAGEWELCTD</sequence>
<dbReference type="GO" id="GO:0035556">
    <property type="term" value="P:intracellular signal transduction"/>
    <property type="evidence" value="ECO:0007669"/>
    <property type="project" value="InterPro"/>
</dbReference>
<protein>
    <recommendedName>
        <fullName evidence="12">Guanylate cyclase domain-containing protein</fullName>
    </recommendedName>
</protein>
<keyword evidence="2" id="KW-0812">Transmembrane</keyword>
<keyword evidence="6 7" id="KW-0456">Lyase</keyword>
<keyword evidence="5" id="KW-0472">Membrane</keyword>
<proteinExistence type="inferred from homology"/>
<comment type="subcellular location">
    <subcellularLocation>
        <location evidence="1">Membrane</location>
    </subcellularLocation>
</comment>
<dbReference type="GO" id="GO:0000166">
    <property type="term" value="F:nucleotide binding"/>
    <property type="evidence" value="ECO:0007669"/>
    <property type="project" value="UniProtKB-KW"/>
</dbReference>
<evidence type="ECO:0000256" key="3">
    <source>
        <dbReference type="ARBA" id="ARBA00022741"/>
    </source>
</evidence>
<keyword evidence="11" id="KW-1185">Reference proteome</keyword>
<evidence type="ECO:0000256" key="5">
    <source>
        <dbReference type="ARBA" id="ARBA00023136"/>
    </source>
</evidence>
<organism evidence="10 11">
    <name type="scientific">Gonium pectorale</name>
    <name type="common">Green alga</name>
    <dbReference type="NCBI Taxonomy" id="33097"/>
    <lineage>
        <taxon>Eukaryota</taxon>
        <taxon>Viridiplantae</taxon>
        <taxon>Chlorophyta</taxon>
        <taxon>core chlorophytes</taxon>
        <taxon>Chlorophyceae</taxon>
        <taxon>CS clade</taxon>
        <taxon>Chlamydomonadales</taxon>
        <taxon>Volvocaceae</taxon>
        <taxon>Gonium</taxon>
    </lineage>
</organism>
<dbReference type="PANTHER" id="PTHR11920">
    <property type="entry name" value="GUANYLYL CYCLASE"/>
    <property type="match status" value="1"/>
</dbReference>
<dbReference type="SUPFAM" id="SSF55073">
    <property type="entry name" value="Nucleotide cyclase"/>
    <property type="match status" value="1"/>
</dbReference>
<reference evidence="11" key="1">
    <citation type="journal article" date="2016" name="Nat. Commun.">
        <title>The Gonium pectorale genome demonstrates co-option of cell cycle regulation during the evolution of multicellularity.</title>
        <authorList>
            <person name="Hanschen E.R."/>
            <person name="Marriage T.N."/>
            <person name="Ferris P.J."/>
            <person name="Hamaji T."/>
            <person name="Toyoda A."/>
            <person name="Fujiyama A."/>
            <person name="Neme R."/>
            <person name="Noguchi H."/>
            <person name="Minakuchi Y."/>
            <person name="Suzuki M."/>
            <person name="Kawai-Toyooka H."/>
            <person name="Smith D.R."/>
            <person name="Sparks H."/>
            <person name="Anderson J."/>
            <person name="Bakaric R."/>
            <person name="Luria V."/>
            <person name="Karger A."/>
            <person name="Kirschner M.W."/>
            <person name="Durand P.M."/>
            <person name="Michod R.E."/>
            <person name="Nozaki H."/>
            <person name="Olson B.J."/>
        </authorList>
    </citation>
    <scope>NUCLEOTIDE SEQUENCE [LARGE SCALE GENOMIC DNA]</scope>
    <source>
        <strain evidence="11">NIES-2863</strain>
    </source>
</reference>
<dbReference type="InterPro" id="IPR050401">
    <property type="entry name" value="Cyclic_nucleotide_synthase"/>
</dbReference>
<evidence type="ECO:0000256" key="4">
    <source>
        <dbReference type="ARBA" id="ARBA00022989"/>
    </source>
</evidence>
<dbReference type="GO" id="GO:0004016">
    <property type="term" value="F:adenylate cyclase activity"/>
    <property type="evidence" value="ECO:0007669"/>
    <property type="project" value="TreeGrafter"/>
</dbReference>
<gene>
    <name evidence="10" type="ORF">GPECTOR_7g1160</name>
</gene>
<evidence type="ECO:0000256" key="7">
    <source>
        <dbReference type="RuleBase" id="RU000405"/>
    </source>
</evidence>
<feature type="domain" description="CHASE" evidence="9">
    <location>
        <begin position="36"/>
        <end position="148"/>
    </location>
</feature>
<dbReference type="Gene3D" id="3.30.70.1230">
    <property type="entry name" value="Nucleotide cyclase"/>
    <property type="match status" value="1"/>
</dbReference>
<dbReference type="InterPro" id="IPR018297">
    <property type="entry name" value="A/G_cyclase_CS"/>
</dbReference>
<evidence type="ECO:0000313" key="10">
    <source>
        <dbReference type="EMBL" id="KXZ53266.1"/>
    </source>
</evidence>
<dbReference type="SMART" id="SM00044">
    <property type="entry name" value="CYCc"/>
    <property type="match status" value="1"/>
</dbReference>
<dbReference type="STRING" id="33097.A0A150GTR3"/>
<name>A0A150GTR3_GONPE</name>
<dbReference type="Proteomes" id="UP000075714">
    <property type="component" value="Unassembled WGS sequence"/>
</dbReference>
<comment type="similarity">
    <text evidence="7">Belongs to the adenylyl cyclase class-4/guanylyl cyclase family.</text>
</comment>
<dbReference type="InterPro" id="IPR029787">
    <property type="entry name" value="Nucleotide_cyclase"/>
</dbReference>
<keyword evidence="3" id="KW-0547">Nucleotide-binding</keyword>
<dbReference type="AlphaFoldDB" id="A0A150GTR3"/>
<dbReference type="PROSITE" id="PS00452">
    <property type="entry name" value="GUANYLATE_CYCLASE_1"/>
    <property type="match status" value="1"/>
</dbReference>
<dbReference type="InterPro" id="IPR006189">
    <property type="entry name" value="CHASE_dom"/>
</dbReference>
<evidence type="ECO:0000256" key="6">
    <source>
        <dbReference type="ARBA" id="ARBA00023239"/>
    </source>
</evidence>
<evidence type="ECO:0000313" key="11">
    <source>
        <dbReference type="Proteomes" id="UP000075714"/>
    </source>
</evidence>
<evidence type="ECO:0000256" key="2">
    <source>
        <dbReference type="ARBA" id="ARBA00022692"/>
    </source>
</evidence>
<dbReference type="InterPro" id="IPR001054">
    <property type="entry name" value="A/G_cyclase"/>
</dbReference>
<comment type="caution">
    <text evidence="10">The sequence shown here is derived from an EMBL/GenBank/DDBJ whole genome shotgun (WGS) entry which is preliminary data.</text>
</comment>